<name>B3LZ17_DROAN</name>
<evidence type="ECO:0000313" key="2">
    <source>
        <dbReference type="EMBL" id="EDV41891.1"/>
    </source>
</evidence>
<evidence type="ECO:0000313" key="3">
    <source>
        <dbReference type="Proteomes" id="UP000007801"/>
    </source>
</evidence>
<gene>
    <name evidence="2" type="primary">Dana\GF17269</name>
    <name evidence="2" type="synonym">dana_GLEANR_18536</name>
    <name evidence="2" type="ORF">GF17269</name>
</gene>
<dbReference type="PhylomeDB" id="B3LZ17"/>
<keyword evidence="3" id="KW-1185">Reference proteome</keyword>
<feature type="signal peptide" evidence="1">
    <location>
        <begin position="1"/>
        <end position="22"/>
    </location>
</feature>
<dbReference type="Proteomes" id="UP000007801">
    <property type="component" value="Unassembled WGS sequence"/>
</dbReference>
<dbReference type="KEGG" id="dan:6500054"/>
<dbReference type="eggNOG" id="ENOG502T8Z9">
    <property type="taxonomic scope" value="Eukaryota"/>
</dbReference>
<accession>B3LZ17</accession>
<reference evidence="2 3" key="1">
    <citation type="journal article" date="2007" name="Nature">
        <title>Evolution of genes and genomes on the Drosophila phylogeny.</title>
        <authorList>
            <consortium name="Drosophila 12 Genomes Consortium"/>
            <person name="Clark A.G."/>
            <person name="Eisen M.B."/>
            <person name="Smith D.R."/>
            <person name="Bergman C.M."/>
            <person name="Oliver B."/>
            <person name="Markow T.A."/>
            <person name="Kaufman T.C."/>
            <person name="Kellis M."/>
            <person name="Gelbart W."/>
            <person name="Iyer V.N."/>
            <person name="Pollard D.A."/>
            <person name="Sackton T.B."/>
            <person name="Larracuente A.M."/>
            <person name="Singh N.D."/>
            <person name="Abad J.P."/>
            <person name="Abt D.N."/>
            <person name="Adryan B."/>
            <person name="Aguade M."/>
            <person name="Akashi H."/>
            <person name="Anderson W.W."/>
            <person name="Aquadro C.F."/>
            <person name="Ardell D.H."/>
            <person name="Arguello R."/>
            <person name="Artieri C.G."/>
            <person name="Barbash D.A."/>
            <person name="Barker D."/>
            <person name="Barsanti P."/>
            <person name="Batterham P."/>
            <person name="Batzoglou S."/>
            <person name="Begun D."/>
            <person name="Bhutkar A."/>
            <person name="Blanco E."/>
            <person name="Bosak S.A."/>
            <person name="Bradley R.K."/>
            <person name="Brand A.D."/>
            <person name="Brent M.R."/>
            <person name="Brooks A.N."/>
            <person name="Brown R.H."/>
            <person name="Butlin R.K."/>
            <person name="Caggese C."/>
            <person name="Calvi B.R."/>
            <person name="Bernardo de Carvalho A."/>
            <person name="Caspi A."/>
            <person name="Castrezana S."/>
            <person name="Celniker S.E."/>
            <person name="Chang J.L."/>
            <person name="Chapple C."/>
            <person name="Chatterji S."/>
            <person name="Chinwalla A."/>
            <person name="Civetta A."/>
            <person name="Clifton S.W."/>
            <person name="Comeron J.M."/>
            <person name="Costello J.C."/>
            <person name="Coyne J.A."/>
            <person name="Daub J."/>
            <person name="David R.G."/>
            <person name="Delcher A.L."/>
            <person name="Delehaunty K."/>
            <person name="Do C.B."/>
            <person name="Ebling H."/>
            <person name="Edwards K."/>
            <person name="Eickbush T."/>
            <person name="Evans J.D."/>
            <person name="Filipski A."/>
            <person name="Findeiss S."/>
            <person name="Freyhult E."/>
            <person name="Fulton L."/>
            <person name="Fulton R."/>
            <person name="Garcia A.C."/>
            <person name="Gardiner A."/>
            <person name="Garfield D.A."/>
            <person name="Garvin B.E."/>
            <person name="Gibson G."/>
            <person name="Gilbert D."/>
            <person name="Gnerre S."/>
            <person name="Godfrey J."/>
            <person name="Good R."/>
            <person name="Gotea V."/>
            <person name="Gravely B."/>
            <person name="Greenberg A.J."/>
            <person name="Griffiths-Jones S."/>
            <person name="Gross S."/>
            <person name="Guigo R."/>
            <person name="Gustafson E.A."/>
            <person name="Haerty W."/>
            <person name="Hahn M.W."/>
            <person name="Halligan D.L."/>
            <person name="Halpern A.L."/>
            <person name="Halter G.M."/>
            <person name="Han M.V."/>
            <person name="Heger A."/>
            <person name="Hillier L."/>
            <person name="Hinrichs A.S."/>
            <person name="Holmes I."/>
            <person name="Hoskins R.A."/>
            <person name="Hubisz M.J."/>
            <person name="Hultmark D."/>
            <person name="Huntley M.A."/>
            <person name="Jaffe D.B."/>
            <person name="Jagadeeshan S."/>
            <person name="Jeck W.R."/>
            <person name="Johnson J."/>
            <person name="Jones C.D."/>
            <person name="Jordan W.C."/>
            <person name="Karpen G.H."/>
            <person name="Kataoka E."/>
            <person name="Keightley P.D."/>
            <person name="Kheradpour P."/>
            <person name="Kirkness E.F."/>
            <person name="Koerich L.B."/>
            <person name="Kristiansen K."/>
            <person name="Kudrna D."/>
            <person name="Kulathinal R.J."/>
            <person name="Kumar S."/>
            <person name="Kwok R."/>
            <person name="Lander E."/>
            <person name="Langley C.H."/>
            <person name="Lapoint R."/>
            <person name="Lazzaro B.P."/>
            <person name="Lee S.J."/>
            <person name="Levesque L."/>
            <person name="Li R."/>
            <person name="Lin C.F."/>
            <person name="Lin M.F."/>
            <person name="Lindblad-Toh K."/>
            <person name="Llopart A."/>
            <person name="Long M."/>
            <person name="Low L."/>
            <person name="Lozovsky E."/>
            <person name="Lu J."/>
            <person name="Luo M."/>
            <person name="Machado C.A."/>
            <person name="Makalowski W."/>
            <person name="Marzo M."/>
            <person name="Matsuda M."/>
            <person name="Matzkin L."/>
            <person name="McAllister B."/>
            <person name="McBride C.S."/>
            <person name="McKernan B."/>
            <person name="McKernan K."/>
            <person name="Mendez-Lago M."/>
            <person name="Minx P."/>
            <person name="Mollenhauer M.U."/>
            <person name="Montooth K."/>
            <person name="Mount S.M."/>
            <person name="Mu X."/>
            <person name="Myers E."/>
            <person name="Negre B."/>
            <person name="Newfeld S."/>
            <person name="Nielsen R."/>
            <person name="Noor M.A."/>
            <person name="O'Grady P."/>
            <person name="Pachter L."/>
            <person name="Papaceit M."/>
            <person name="Parisi M.J."/>
            <person name="Parisi M."/>
            <person name="Parts L."/>
            <person name="Pedersen J.S."/>
            <person name="Pesole G."/>
            <person name="Phillippy A.M."/>
            <person name="Ponting C.P."/>
            <person name="Pop M."/>
            <person name="Porcelli D."/>
            <person name="Powell J.R."/>
            <person name="Prohaska S."/>
            <person name="Pruitt K."/>
            <person name="Puig M."/>
            <person name="Quesneville H."/>
            <person name="Ram K.R."/>
            <person name="Rand D."/>
            <person name="Rasmussen M.D."/>
            <person name="Reed L.K."/>
            <person name="Reenan R."/>
            <person name="Reily A."/>
            <person name="Remington K.A."/>
            <person name="Rieger T.T."/>
            <person name="Ritchie M.G."/>
            <person name="Robin C."/>
            <person name="Rogers Y.H."/>
            <person name="Rohde C."/>
            <person name="Rozas J."/>
            <person name="Rubenfield M.J."/>
            <person name="Ruiz A."/>
            <person name="Russo S."/>
            <person name="Salzberg S.L."/>
            <person name="Sanchez-Gracia A."/>
            <person name="Saranga D.J."/>
            <person name="Sato H."/>
            <person name="Schaeffer S.W."/>
            <person name="Schatz M.C."/>
            <person name="Schlenke T."/>
            <person name="Schwartz R."/>
            <person name="Segarra C."/>
            <person name="Singh R.S."/>
            <person name="Sirot L."/>
            <person name="Sirota M."/>
            <person name="Sisneros N.B."/>
            <person name="Smith C.D."/>
            <person name="Smith T.F."/>
            <person name="Spieth J."/>
            <person name="Stage D.E."/>
            <person name="Stark A."/>
            <person name="Stephan W."/>
            <person name="Strausberg R.L."/>
            <person name="Strempel S."/>
            <person name="Sturgill D."/>
            <person name="Sutton G."/>
            <person name="Sutton G.G."/>
            <person name="Tao W."/>
            <person name="Teichmann S."/>
            <person name="Tobari Y.N."/>
            <person name="Tomimura Y."/>
            <person name="Tsolas J.M."/>
            <person name="Valente V.L."/>
            <person name="Venter E."/>
            <person name="Venter J.C."/>
            <person name="Vicario S."/>
            <person name="Vieira F.G."/>
            <person name="Vilella A.J."/>
            <person name="Villasante A."/>
            <person name="Walenz B."/>
            <person name="Wang J."/>
            <person name="Wasserman M."/>
            <person name="Watts T."/>
            <person name="Wilson D."/>
            <person name="Wilson R.K."/>
            <person name="Wing R.A."/>
            <person name="Wolfner M.F."/>
            <person name="Wong A."/>
            <person name="Wong G.K."/>
            <person name="Wu C.I."/>
            <person name="Wu G."/>
            <person name="Yamamoto D."/>
            <person name="Yang H.P."/>
            <person name="Yang S.P."/>
            <person name="Yorke J.A."/>
            <person name="Yoshida K."/>
            <person name="Zdobnov E."/>
            <person name="Zhang P."/>
            <person name="Zhang Y."/>
            <person name="Zimin A.V."/>
            <person name="Baldwin J."/>
            <person name="Abdouelleil A."/>
            <person name="Abdulkadir J."/>
            <person name="Abebe A."/>
            <person name="Abera B."/>
            <person name="Abreu J."/>
            <person name="Acer S.C."/>
            <person name="Aftuck L."/>
            <person name="Alexander A."/>
            <person name="An P."/>
            <person name="Anderson E."/>
            <person name="Anderson S."/>
            <person name="Arachi H."/>
            <person name="Azer M."/>
            <person name="Bachantsang P."/>
            <person name="Barry A."/>
            <person name="Bayul T."/>
            <person name="Berlin A."/>
            <person name="Bessette D."/>
            <person name="Bloom T."/>
            <person name="Blye J."/>
            <person name="Boguslavskiy L."/>
            <person name="Bonnet C."/>
            <person name="Boukhgalter B."/>
            <person name="Bourzgui I."/>
            <person name="Brown A."/>
            <person name="Cahill P."/>
            <person name="Channer S."/>
            <person name="Cheshatsang Y."/>
            <person name="Chuda L."/>
            <person name="Citroen M."/>
            <person name="Collymore A."/>
            <person name="Cooke P."/>
            <person name="Costello M."/>
            <person name="D'Aco K."/>
            <person name="Daza R."/>
            <person name="De Haan G."/>
            <person name="DeGray S."/>
            <person name="DeMaso C."/>
            <person name="Dhargay N."/>
            <person name="Dooley K."/>
            <person name="Dooley E."/>
            <person name="Doricent M."/>
            <person name="Dorje P."/>
            <person name="Dorjee K."/>
            <person name="Dupes A."/>
            <person name="Elong R."/>
            <person name="Falk J."/>
            <person name="Farina A."/>
            <person name="Faro S."/>
            <person name="Ferguson D."/>
            <person name="Fisher S."/>
            <person name="Foley C.D."/>
            <person name="Franke A."/>
            <person name="Friedrich D."/>
            <person name="Gadbois L."/>
            <person name="Gearin G."/>
            <person name="Gearin C.R."/>
            <person name="Giannoukos G."/>
            <person name="Goode T."/>
            <person name="Graham J."/>
            <person name="Grandbois E."/>
            <person name="Grewal S."/>
            <person name="Gyaltsen K."/>
            <person name="Hafez N."/>
            <person name="Hagos B."/>
            <person name="Hall J."/>
            <person name="Henson C."/>
            <person name="Hollinger A."/>
            <person name="Honan T."/>
            <person name="Huard M.D."/>
            <person name="Hughes L."/>
            <person name="Hurhula B."/>
            <person name="Husby M.E."/>
            <person name="Kamat A."/>
            <person name="Kanga B."/>
            <person name="Kashin S."/>
            <person name="Khazanovich D."/>
            <person name="Kisner P."/>
            <person name="Lance K."/>
            <person name="Lara M."/>
            <person name="Lee W."/>
            <person name="Lennon N."/>
            <person name="Letendre F."/>
            <person name="LeVine R."/>
            <person name="Lipovsky A."/>
            <person name="Liu X."/>
            <person name="Liu J."/>
            <person name="Liu S."/>
            <person name="Lokyitsang T."/>
            <person name="Lokyitsang Y."/>
            <person name="Lubonja R."/>
            <person name="Lui A."/>
            <person name="MacDonald P."/>
            <person name="Magnisalis V."/>
            <person name="Maru K."/>
            <person name="Matthews C."/>
            <person name="McCusker W."/>
            <person name="McDonough S."/>
            <person name="Mehta T."/>
            <person name="Meldrim J."/>
            <person name="Meneus L."/>
            <person name="Mihai O."/>
            <person name="Mihalev A."/>
            <person name="Mihova T."/>
            <person name="Mittelman R."/>
            <person name="Mlenga V."/>
            <person name="Montmayeur A."/>
            <person name="Mulrain L."/>
            <person name="Navidi A."/>
            <person name="Naylor J."/>
            <person name="Negash T."/>
            <person name="Nguyen T."/>
            <person name="Nguyen N."/>
            <person name="Nicol R."/>
            <person name="Norbu C."/>
            <person name="Norbu N."/>
            <person name="Novod N."/>
            <person name="O'Neill B."/>
            <person name="Osman S."/>
            <person name="Markiewicz E."/>
            <person name="Oyono O.L."/>
            <person name="Patti C."/>
            <person name="Phunkhang P."/>
            <person name="Pierre F."/>
            <person name="Priest M."/>
            <person name="Raghuraman S."/>
            <person name="Rege F."/>
            <person name="Reyes R."/>
            <person name="Rise C."/>
            <person name="Rogov P."/>
            <person name="Ross K."/>
            <person name="Ryan E."/>
            <person name="Settipalli S."/>
            <person name="Shea T."/>
            <person name="Sherpa N."/>
            <person name="Shi L."/>
            <person name="Shih D."/>
            <person name="Sparrow T."/>
            <person name="Spaulding J."/>
            <person name="Stalker J."/>
            <person name="Stange-Thomann N."/>
            <person name="Stavropoulos S."/>
            <person name="Stone C."/>
            <person name="Strader C."/>
            <person name="Tesfaye S."/>
            <person name="Thomson T."/>
            <person name="Thoulutsang Y."/>
            <person name="Thoulutsang D."/>
            <person name="Topham K."/>
            <person name="Topping I."/>
            <person name="Tsamla T."/>
            <person name="Vassiliev H."/>
            <person name="Vo A."/>
            <person name="Wangchuk T."/>
            <person name="Wangdi T."/>
            <person name="Weiand M."/>
            <person name="Wilkinson J."/>
            <person name="Wilson A."/>
            <person name="Yadav S."/>
            <person name="Young G."/>
            <person name="Yu Q."/>
            <person name="Zembek L."/>
            <person name="Zhong D."/>
            <person name="Zimmer A."/>
            <person name="Zwirko Z."/>
            <person name="Jaffe D.B."/>
            <person name="Alvarez P."/>
            <person name="Brockman W."/>
            <person name="Butler J."/>
            <person name="Chin C."/>
            <person name="Gnerre S."/>
            <person name="Grabherr M."/>
            <person name="Kleber M."/>
            <person name="Mauceli E."/>
            <person name="MacCallum I."/>
        </authorList>
    </citation>
    <scope>NUCLEOTIDE SEQUENCE [LARGE SCALE GENOMIC DNA]</scope>
    <source>
        <strain evidence="3">Tucson 14024-0371.13</strain>
    </source>
</reference>
<evidence type="ECO:0000256" key="1">
    <source>
        <dbReference type="SAM" id="SignalP"/>
    </source>
</evidence>
<proteinExistence type="predicted"/>
<dbReference type="OrthoDB" id="7866492at2759"/>
<dbReference type="HOGENOM" id="CLU_1344518_0_0_1"/>
<keyword evidence="1" id="KW-0732">Signal</keyword>
<organism evidence="2 3">
    <name type="scientific">Drosophila ananassae</name>
    <name type="common">Fruit fly</name>
    <dbReference type="NCBI Taxonomy" id="7217"/>
    <lineage>
        <taxon>Eukaryota</taxon>
        <taxon>Metazoa</taxon>
        <taxon>Ecdysozoa</taxon>
        <taxon>Arthropoda</taxon>
        <taxon>Hexapoda</taxon>
        <taxon>Insecta</taxon>
        <taxon>Pterygota</taxon>
        <taxon>Neoptera</taxon>
        <taxon>Endopterygota</taxon>
        <taxon>Diptera</taxon>
        <taxon>Brachycera</taxon>
        <taxon>Muscomorpha</taxon>
        <taxon>Ephydroidea</taxon>
        <taxon>Drosophilidae</taxon>
        <taxon>Drosophila</taxon>
        <taxon>Sophophora</taxon>
    </lineage>
</organism>
<dbReference type="AlphaFoldDB" id="B3LZ17"/>
<dbReference type="OMA" id="VNCTIRR"/>
<dbReference type="GeneID" id="6500054"/>
<feature type="chain" id="PRO_5002789334" evidence="1">
    <location>
        <begin position="23"/>
        <end position="215"/>
    </location>
</feature>
<sequence>MKAITLLFLALVSVTCLFAAQADSDPSNEVDLDYEPDSELDYELEIDQFLDELDDDEELMEVEDYGLIRTIRHILHRVLKTVRGSKCVFKGVVDILYSCTNFVDAVESCGTEVPKDVEKIVDTVKQIIKICDEILHLRSKLCAKDKSFLHHLKNSFKCFWKLFRSTVKLTKKINKTLKLIRKLPADTNVCFLNATNSVKVSFNSFFSNVEVCRKA</sequence>
<dbReference type="EMBL" id="CH902617">
    <property type="protein sequence ID" value="EDV41891.1"/>
    <property type="molecule type" value="Genomic_DNA"/>
</dbReference>
<protein>
    <submittedName>
        <fullName evidence="2">Uncharacterized protein</fullName>
    </submittedName>
</protein>
<dbReference type="InParanoid" id="B3LZ17"/>
<dbReference type="STRING" id="7217.B3LZ17"/>